<dbReference type="PROSITE" id="PS51782">
    <property type="entry name" value="LYSM"/>
    <property type="match status" value="1"/>
</dbReference>
<dbReference type="AlphaFoldDB" id="A0A1M7UM64"/>
<feature type="transmembrane region" description="Helical" evidence="1">
    <location>
        <begin position="30"/>
        <end position="49"/>
    </location>
</feature>
<evidence type="ECO:0000313" key="3">
    <source>
        <dbReference type="EMBL" id="SHN84102.1"/>
    </source>
</evidence>
<gene>
    <name evidence="3" type="ORF">SAMN02745215_04155</name>
</gene>
<dbReference type="CDD" id="cd00118">
    <property type="entry name" value="LysM"/>
    <property type="match status" value="1"/>
</dbReference>
<reference evidence="4" key="1">
    <citation type="submission" date="2016-12" db="EMBL/GenBank/DDBJ databases">
        <authorList>
            <person name="Varghese N."/>
            <person name="Submissions S."/>
        </authorList>
    </citation>
    <scope>NUCLEOTIDE SEQUENCE [LARGE SCALE GENOMIC DNA]</scope>
    <source>
        <strain evidence="4">DSM 11544</strain>
    </source>
</reference>
<keyword evidence="1" id="KW-1133">Transmembrane helix</keyword>
<proteinExistence type="predicted"/>
<evidence type="ECO:0000313" key="4">
    <source>
        <dbReference type="Proteomes" id="UP000184010"/>
    </source>
</evidence>
<dbReference type="RefSeq" id="WP_072774355.1">
    <property type="nucleotide sequence ID" value="NZ_FRDN01000014.1"/>
</dbReference>
<dbReference type="EMBL" id="FRDN01000014">
    <property type="protein sequence ID" value="SHN84102.1"/>
    <property type="molecule type" value="Genomic_DNA"/>
</dbReference>
<dbReference type="Pfam" id="PF01476">
    <property type="entry name" value="LysM"/>
    <property type="match status" value="1"/>
</dbReference>
<dbReference type="InterPro" id="IPR036779">
    <property type="entry name" value="LysM_dom_sf"/>
</dbReference>
<evidence type="ECO:0000259" key="2">
    <source>
        <dbReference type="PROSITE" id="PS51782"/>
    </source>
</evidence>
<protein>
    <submittedName>
        <fullName evidence="3">LysM domain-containing protein</fullName>
    </submittedName>
</protein>
<dbReference type="Gene3D" id="3.10.350.10">
    <property type="entry name" value="LysM domain"/>
    <property type="match status" value="1"/>
</dbReference>
<dbReference type="InterPro" id="IPR018392">
    <property type="entry name" value="LysM"/>
</dbReference>
<organism evidence="3 4">
    <name type="scientific">Desulfitobacterium chlororespirans DSM 11544</name>
    <dbReference type="NCBI Taxonomy" id="1121395"/>
    <lineage>
        <taxon>Bacteria</taxon>
        <taxon>Bacillati</taxon>
        <taxon>Bacillota</taxon>
        <taxon>Clostridia</taxon>
        <taxon>Eubacteriales</taxon>
        <taxon>Desulfitobacteriaceae</taxon>
        <taxon>Desulfitobacterium</taxon>
    </lineage>
</organism>
<keyword evidence="4" id="KW-1185">Reference proteome</keyword>
<accession>A0A1M7UM64</accession>
<keyword evidence="1" id="KW-0472">Membrane</keyword>
<dbReference type="STRING" id="1121395.SAMN02745215_04155"/>
<sequence length="122" mass="14431">MSACSSSVRNYRGHYRNYRNYRMKQLQRQLCSYMLLFLMVFGSMGWFFWDWSQANSRVEDLAFQPQIVQSGDTLWSLAENSDLQIDTRTLVLKIMEYNQLTDTTIQTGQVIYTPISKNQHQP</sequence>
<evidence type="ECO:0000256" key="1">
    <source>
        <dbReference type="SAM" id="Phobius"/>
    </source>
</evidence>
<name>A0A1M7UM64_9FIRM</name>
<dbReference type="Proteomes" id="UP000184010">
    <property type="component" value="Unassembled WGS sequence"/>
</dbReference>
<dbReference type="SUPFAM" id="SSF54106">
    <property type="entry name" value="LysM domain"/>
    <property type="match status" value="1"/>
</dbReference>
<keyword evidence="1" id="KW-0812">Transmembrane</keyword>
<dbReference type="SMART" id="SM00257">
    <property type="entry name" value="LysM"/>
    <property type="match status" value="1"/>
</dbReference>
<feature type="domain" description="LysM" evidence="2">
    <location>
        <begin position="64"/>
        <end position="113"/>
    </location>
</feature>